<dbReference type="Pfam" id="PF00170">
    <property type="entry name" value="bZIP_1"/>
    <property type="match status" value="1"/>
</dbReference>
<dbReference type="PROSITE" id="PS50217">
    <property type="entry name" value="BZIP"/>
    <property type="match status" value="1"/>
</dbReference>
<keyword evidence="2" id="KW-0539">Nucleus</keyword>
<dbReference type="AlphaFoldDB" id="A0A4P9XT85"/>
<feature type="domain" description="BZIP" evidence="5">
    <location>
        <begin position="81"/>
        <end position="119"/>
    </location>
</feature>
<dbReference type="PROSITE" id="PS00036">
    <property type="entry name" value="BZIP_BASIC"/>
    <property type="match status" value="1"/>
</dbReference>
<evidence type="ECO:0000256" key="2">
    <source>
        <dbReference type="ARBA" id="ARBA00023242"/>
    </source>
</evidence>
<gene>
    <name evidence="6" type="ORF">THASP1DRAFT_29556</name>
</gene>
<keyword evidence="7" id="KW-1185">Reference proteome</keyword>
<evidence type="ECO:0000256" key="4">
    <source>
        <dbReference type="SAM" id="MobiDB-lite"/>
    </source>
</evidence>
<dbReference type="GO" id="GO:0000976">
    <property type="term" value="F:transcription cis-regulatory region binding"/>
    <property type="evidence" value="ECO:0007669"/>
    <property type="project" value="InterPro"/>
</dbReference>
<dbReference type="EMBL" id="KZ992582">
    <property type="protein sequence ID" value="RKP08640.1"/>
    <property type="molecule type" value="Genomic_DNA"/>
</dbReference>
<feature type="region of interest" description="Disordered" evidence="4">
    <location>
        <begin position="165"/>
        <end position="197"/>
    </location>
</feature>
<feature type="coiled-coil region" evidence="3">
    <location>
        <begin position="476"/>
        <end position="503"/>
    </location>
</feature>
<comment type="subcellular location">
    <subcellularLocation>
        <location evidence="1">Nucleus</location>
    </subcellularLocation>
</comment>
<dbReference type="InterPro" id="IPR046347">
    <property type="entry name" value="bZIP_sf"/>
</dbReference>
<keyword evidence="3" id="KW-0175">Coiled coil</keyword>
<protein>
    <recommendedName>
        <fullName evidence="5">BZIP domain-containing protein</fullName>
    </recommendedName>
</protein>
<dbReference type="Gene3D" id="1.20.5.170">
    <property type="match status" value="1"/>
</dbReference>
<evidence type="ECO:0000256" key="3">
    <source>
        <dbReference type="SAM" id="Coils"/>
    </source>
</evidence>
<dbReference type="OrthoDB" id="2593073at2759"/>
<dbReference type="InterPro" id="IPR050936">
    <property type="entry name" value="AP-1-like"/>
</dbReference>
<dbReference type="InterPro" id="IPR004827">
    <property type="entry name" value="bZIP"/>
</dbReference>
<dbReference type="PANTHER" id="PTHR40621:SF6">
    <property type="entry name" value="AP-1-LIKE TRANSCRIPTION FACTOR YAP1-RELATED"/>
    <property type="match status" value="1"/>
</dbReference>
<evidence type="ECO:0000313" key="7">
    <source>
        <dbReference type="Proteomes" id="UP000271241"/>
    </source>
</evidence>
<reference evidence="7" key="1">
    <citation type="journal article" date="2018" name="Nat. Microbiol.">
        <title>Leveraging single-cell genomics to expand the fungal tree of life.</title>
        <authorList>
            <person name="Ahrendt S.R."/>
            <person name="Quandt C.A."/>
            <person name="Ciobanu D."/>
            <person name="Clum A."/>
            <person name="Salamov A."/>
            <person name="Andreopoulos B."/>
            <person name="Cheng J.F."/>
            <person name="Woyke T."/>
            <person name="Pelin A."/>
            <person name="Henrissat B."/>
            <person name="Reynolds N.K."/>
            <person name="Benny G.L."/>
            <person name="Smith M.E."/>
            <person name="James T.Y."/>
            <person name="Grigoriev I.V."/>
        </authorList>
    </citation>
    <scope>NUCLEOTIDE SEQUENCE [LARGE SCALE GENOMIC DNA]</scope>
    <source>
        <strain evidence="7">RSA 1356</strain>
    </source>
</reference>
<dbReference type="GO" id="GO:0001228">
    <property type="term" value="F:DNA-binding transcription activator activity, RNA polymerase II-specific"/>
    <property type="evidence" value="ECO:0007669"/>
    <property type="project" value="TreeGrafter"/>
</dbReference>
<dbReference type="GO" id="GO:0090575">
    <property type="term" value="C:RNA polymerase II transcription regulator complex"/>
    <property type="evidence" value="ECO:0007669"/>
    <property type="project" value="TreeGrafter"/>
</dbReference>
<organism evidence="6 7">
    <name type="scientific">Thamnocephalis sphaerospora</name>
    <dbReference type="NCBI Taxonomy" id="78915"/>
    <lineage>
        <taxon>Eukaryota</taxon>
        <taxon>Fungi</taxon>
        <taxon>Fungi incertae sedis</taxon>
        <taxon>Zoopagomycota</taxon>
        <taxon>Zoopagomycotina</taxon>
        <taxon>Zoopagomycetes</taxon>
        <taxon>Zoopagales</taxon>
        <taxon>Sigmoideomycetaceae</taxon>
        <taxon>Thamnocephalis</taxon>
    </lineage>
</organism>
<evidence type="ECO:0000256" key="1">
    <source>
        <dbReference type="ARBA" id="ARBA00004123"/>
    </source>
</evidence>
<dbReference type="Proteomes" id="UP000271241">
    <property type="component" value="Unassembled WGS sequence"/>
</dbReference>
<dbReference type="STRING" id="78915.A0A4P9XT85"/>
<dbReference type="SMART" id="SM00338">
    <property type="entry name" value="BRLZ"/>
    <property type="match status" value="1"/>
</dbReference>
<feature type="region of interest" description="Disordered" evidence="4">
    <location>
        <begin position="46"/>
        <end position="99"/>
    </location>
</feature>
<accession>A0A4P9XT85</accession>
<evidence type="ECO:0000259" key="5">
    <source>
        <dbReference type="PROSITE" id="PS50217"/>
    </source>
</evidence>
<dbReference type="PANTHER" id="PTHR40621">
    <property type="entry name" value="TRANSCRIPTION FACTOR KAPC-RELATED"/>
    <property type="match status" value="1"/>
</dbReference>
<proteinExistence type="predicted"/>
<name>A0A4P9XT85_9FUNG</name>
<dbReference type="SUPFAM" id="SSF57959">
    <property type="entry name" value="Leucine zipper domain"/>
    <property type="match status" value="1"/>
</dbReference>
<feature type="coiled-coil region" evidence="3">
    <location>
        <begin position="99"/>
        <end position="156"/>
    </location>
</feature>
<evidence type="ECO:0000313" key="6">
    <source>
        <dbReference type="EMBL" id="RKP08640.1"/>
    </source>
</evidence>
<feature type="compositionally biased region" description="Polar residues" evidence="4">
    <location>
        <begin position="166"/>
        <end position="180"/>
    </location>
</feature>
<dbReference type="CDD" id="cd14688">
    <property type="entry name" value="bZIP_YAP"/>
    <property type="match status" value="1"/>
</dbReference>
<sequence length="524" mass="55097">MTSSALSNAELAQLLAGTDASLKRKSQSVAERQPVKVNHVEISNATNAIDATLMPESPGDELGASKKPGRRPIEADLPSNASNSEKRRAQNRAAQRAFRERKERYVKELEDRIQELESQATGTPDNDAATQLRHENDQLRALVKRLAEENRALQESKFTFEVPLSTVRTPPQDGSFSSTDLLAGGTPLSPAKSLSETSQEAATAALAAGAIASHQLRTPPECSLDDCRGEDATTGANQLEASLVLQQVLDAAAAAQPPTPNLGQLTSEAALAALVSATTAPLPANAAVAATPNSTATPAFTRDSLSPETSSASSALAFQELFGAQLFPPLGSGAASDHASPSPSMPPAADFASALAALTNAGAVPDQTANALTGATPFSSYDTSNPIFSQYRDTNALATLLSEPVAAPLPGANGQPLDLETVHSDASLPPSTTIMPLENLPGLEQPSFSNHRQLEEYCAAGVLKEADLDLLCMEMKKKCRAAKEAAVAKLERLKEEHAEQEKRTAHAIFMSSQLDNINMTQGPQ</sequence>